<evidence type="ECO:0000313" key="3">
    <source>
        <dbReference type="Proteomes" id="UP000198683"/>
    </source>
</evidence>
<feature type="transmembrane region" description="Helical" evidence="1">
    <location>
        <begin position="36"/>
        <end position="53"/>
    </location>
</feature>
<dbReference type="AlphaFoldDB" id="A0A1G9A2M7"/>
<feature type="transmembrane region" description="Helical" evidence="1">
    <location>
        <begin position="12"/>
        <end position="30"/>
    </location>
</feature>
<evidence type="ECO:0000313" key="2">
    <source>
        <dbReference type="EMBL" id="SDK21511.1"/>
    </source>
</evidence>
<keyword evidence="1" id="KW-0472">Membrane</keyword>
<keyword evidence="3" id="KW-1185">Reference proteome</keyword>
<evidence type="ECO:0000256" key="1">
    <source>
        <dbReference type="SAM" id="Phobius"/>
    </source>
</evidence>
<keyword evidence="1" id="KW-1133">Transmembrane helix</keyword>
<organism evidence="2 3">
    <name type="scientific">Nonomuraea maritima</name>
    <dbReference type="NCBI Taxonomy" id="683260"/>
    <lineage>
        <taxon>Bacteria</taxon>
        <taxon>Bacillati</taxon>
        <taxon>Actinomycetota</taxon>
        <taxon>Actinomycetes</taxon>
        <taxon>Streptosporangiales</taxon>
        <taxon>Streptosporangiaceae</taxon>
        <taxon>Nonomuraea</taxon>
    </lineage>
</organism>
<dbReference type="RefSeq" id="WP_176903053.1">
    <property type="nucleotide sequence ID" value="NZ_FNFB01000006.1"/>
</dbReference>
<feature type="transmembrane region" description="Helical" evidence="1">
    <location>
        <begin position="65"/>
        <end position="84"/>
    </location>
</feature>
<protein>
    <recommendedName>
        <fullName evidence="4">DUF3017 domain-containing protein</fullName>
    </recommendedName>
</protein>
<keyword evidence="1" id="KW-0812">Transmembrane</keyword>
<accession>A0A1G9A2M7</accession>
<gene>
    <name evidence="2" type="ORF">SAMN05421874_10616</name>
</gene>
<proteinExistence type="predicted"/>
<sequence length="99" mass="10723">MNERTERERWGPYLLVLAGAVVSVVVIIMANPRWGGFALGGVIMVAAALRFAGFGGQLAVRSRKIDAITLSLFGFVLVLTSMLLDNNELKAVILSLFTQ</sequence>
<dbReference type="Proteomes" id="UP000198683">
    <property type="component" value="Unassembled WGS sequence"/>
</dbReference>
<name>A0A1G9A2M7_9ACTN</name>
<dbReference type="InterPro" id="IPR021385">
    <property type="entry name" value="DUF3017"/>
</dbReference>
<evidence type="ECO:0008006" key="4">
    <source>
        <dbReference type="Google" id="ProtNLM"/>
    </source>
</evidence>
<dbReference type="STRING" id="683260.SAMN05421874_10616"/>
<reference evidence="2 3" key="1">
    <citation type="submission" date="2016-10" db="EMBL/GenBank/DDBJ databases">
        <authorList>
            <person name="de Groot N.N."/>
        </authorList>
    </citation>
    <scope>NUCLEOTIDE SEQUENCE [LARGE SCALE GENOMIC DNA]</scope>
    <source>
        <strain evidence="2 3">CGMCC 4.5681</strain>
    </source>
</reference>
<dbReference type="EMBL" id="FNFB01000006">
    <property type="protein sequence ID" value="SDK21511.1"/>
    <property type="molecule type" value="Genomic_DNA"/>
</dbReference>
<dbReference type="Pfam" id="PF11222">
    <property type="entry name" value="DUF3017"/>
    <property type="match status" value="1"/>
</dbReference>